<accession>C1MMB8</accession>
<gene>
    <name evidence="5" type="ORF">MICPUCDRAFT_56470</name>
</gene>
<dbReference type="AlphaFoldDB" id="C1MMB8"/>
<feature type="transmembrane region" description="Helical" evidence="3">
    <location>
        <begin position="69"/>
        <end position="89"/>
    </location>
</feature>
<feature type="region of interest" description="Disordered" evidence="2">
    <location>
        <begin position="209"/>
        <end position="255"/>
    </location>
</feature>
<keyword evidence="3" id="KW-1133">Transmembrane helix</keyword>
<dbReference type="EMBL" id="GG663737">
    <property type="protein sequence ID" value="EEH59021.1"/>
    <property type="molecule type" value="Genomic_DNA"/>
</dbReference>
<keyword evidence="3" id="KW-0472">Membrane</keyword>
<dbReference type="GeneID" id="9682815"/>
<organism evidence="6">
    <name type="scientific">Micromonas pusilla (strain CCMP1545)</name>
    <name type="common">Picoplanktonic green alga</name>
    <dbReference type="NCBI Taxonomy" id="564608"/>
    <lineage>
        <taxon>Eukaryota</taxon>
        <taxon>Viridiplantae</taxon>
        <taxon>Chlorophyta</taxon>
        <taxon>Mamiellophyceae</taxon>
        <taxon>Mamiellales</taxon>
        <taxon>Mamiellaceae</taxon>
        <taxon>Micromonas</taxon>
    </lineage>
</organism>
<sequence>MVVGYAWAFSAAVAQSGSDILRKLGTKNKRFSSNLELVTAWEFTNCVVLACAMLLRGATPAVRRGFEDLQLVAVAGLSGLAKIGCSVLFQRALTLSPVSLSVPYLAFTPALLLFTSYWTLGEKPNAYGVAGVTVLAAGAYALNAVAGGGTGGASCKASARGKSSDVAKSGGGGDEREKDKASPTAAAAAEAGKGINKVSSGGGSVGVGKLTPNKGSFGSLNPRGGSGRGSERGRASEEGLLSRTSSGSVPLGGGGGGGLVGGKKGAVSILLRPLLCVMPAEPGSRLMLFVAFVWSLTADADKVGYSFASSFLVFMVVQRAVMTTPLVCLCLYKSGVGKCARAVTNNIGFLLLISVMEMYVVAAFLKALDHLFVSYAIAAKRSGILLSVLGGAIFYQEKIRDRLPYILVMLAGMAIILCGTEEH</sequence>
<keyword evidence="6" id="KW-1185">Reference proteome</keyword>
<feature type="region of interest" description="Disordered" evidence="2">
    <location>
        <begin position="154"/>
        <end position="187"/>
    </location>
</feature>
<name>C1MMB8_MICPC</name>
<evidence type="ECO:0000256" key="1">
    <source>
        <dbReference type="ARBA" id="ARBA00007635"/>
    </source>
</evidence>
<feature type="domain" description="EamA" evidence="4">
    <location>
        <begin position="4"/>
        <end position="142"/>
    </location>
</feature>
<protein>
    <submittedName>
        <fullName evidence="5">Predicted protein</fullName>
    </submittedName>
</protein>
<dbReference type="eggNOG" id="ENOG502RZ7K">
    <property type="taxonomic scope" value="Eukaryota"/>
</dbReference>
<dbReference type="OrthoDB" id="153646at2759"/>
<dbReference type="InterPro" id="IPR037185">
    <property type="entry name" value="EmrE-like"/>
</dbReference>
<feature type="transmembrane region" description="Helical" evidence="3">
    <location>
        <begin position="371"/>
        <end position="395"/>
    </location>
</feature>
<dbReference type="GO" id="GO:0016020">
    <property type="term" value="C:membrane"/>
    <property type="evidence" value="ECO:0007669"/>
    <property type="project" value="InterPro"/>
</dbReference>
<proteinExistence type="inferred from homology"/>
<feature type="transmembrane region" description="Helical" evidence="3">
    <location>
        <begin position="344"/>
        <end position="365"/>
    </location>
</feature>
<evidence type="ECO:0000256" key="3">
    <source>
        <dbReference type="SAM" id="Phobius"/>
    </source>
</evidence>
<feature type="transmembrane region" description="Helical" evidence="3">
    <location>
        <begin position="307"/>
        <end position="332"/>
    </location>
</feature>
<evidence type="ECO:0000256" key="2">
    <source>
        <dbReference type="SAM" id="MobiDB-lite"/>
    </source>
</evidence>
<dbReference type="InterPro" id="IPR000620">
    <property type="entry name" value="EamA_dom"/>
</dbReference>
<dbReference type="Pfam" id="PF00892">
    <property type="entry name" value="EamA"/>
    <property type="match status" value="1"/>
</dbReference>
<evidence type="ECO:0000313" key="5">
    <source>
        <dbReference type="EMBL" id="EEH59021.1"/>
    </source>
</evidence>
<dbReference type="SUPFAM" id="SSF103481">
    <property type="entry name" value="Multidrug resistance efflux transporter EmrE"/>
    <property type="match status" value="1"/>
</dbReference>
<reference evidence="5 6" key="1">
    <citation type="journal article" date="2009" name="Science">
        <title>Green evolution and dynamic adaptations revealed by genomes of the marine picoeukaryotes Micromonas.</title>
        <authorList>
            <person name="Worden A.Z."/>
            <person name="Lee J.H."/>
            <person name="Mock T."/>
            <person name="Rouze P."/>
            <person name="Simmons M.P."/>
            <person name="Aerts A.L."/>
            <person name="Allen A.E."/>
            <person name="Cuvelier M.L."/>
            <person name="Derelle E."/>
            <person name="Everett M.V."/>
            <person name="Foulon E."/>
            <person name="Grimwood J."/>
            <person name="Gundlach H."/>
            <person name="Henrissat B."/>
            <person name="Napoli C."/>
            <person name="McDonald S.M."/>
            <person name="Parker M.S."/>
            <person name="Rombauts S."/>
            <person name="Salamov A."/>
            <person name="Von Dassow P."/>
            <person name="Badger J.H."/>
            <person name="Coutinho P.M."/>
            <person name="Demir E."/>
            <person name="Dubchak I."/>
            <person name="Gentemann C."/>
            <person name="Eikrem W."/>
            <person name="Gready J.E."/>
            <person name="John U."/>
            <person name="Lanier W."/>
            <person name="Lindquist E.A."/>
            <person name="Lucas S."/>
            <person name="Mayer K.F."/>
            <person name="Moreau H."/>
            <person name="Not F."/>
            <person name="Otillar R."/>
            <person name="Panaud O."/>
            <person name="Pangilinan J."/>
            <person name="Paulsen I."/>
            <person name="Piegu B."/>
            <person name="Poliakov A."/>
            <person name="Robbens S."/>
            <person name="Schmutz J."/>
            <person name="Toulza E."/>
            <person name="Wyss T."/>
            <person name="Zelensky A."/>
            <person name="Zhou K."/>
            <person name="Armbrust E.V."/>
            <person name="Bhattacharya D."/>
            <person name="Goodenough U.W."/>
            <person name="Van de Peer Y."/>
            <person name="Grigoriev I.V."/>
        </authorList>
    </citation>
    <scope>NUCLEOTIDE SEQUENCE [LARGE SCALE GENOMIC DNA]</scope>
    <source>
        <strain evidence="5 6">CCMP1545</strain>
    </source>
</reference>
<dbReference type="KEGG" id="mpp:MICPUCDRAFT_56470"/>
<dbReference type="Proteomes" id="UP000001876">
    <property type="component" value="Unassembled WGS sequence"/>
</dbReference>
<evidence type="ECO:0000259" key="4">
    <source>
        <dbReference type="Pfam" id="PF00892"/>
    </source>
</evidence>
<feature type="transmembrane region" description="Helical" evidence="3">
    <location>
        <begin position="38"/>
        <end position="57"/>
    </location>
</feature>
<dbReference type="OMA" id="GAYMLNA"/>
<keyword evidence="3" id="KW-0812">Transmembrane</keyword>
<feature type="transmembrane region" description="Helical" evidence="3">
    <location>
        <begin position="402"/>
        <end position="420"/>
    </location>
</feature>
<dbReference type="RefSeq" id="XP_003057376.1">
    <property type="nucleotide sequence ID" value="XM_003057330.1"/>
</dbReference>
<evidence type="ECO:0000313" key="6">
    <source>
        <dbReference type="Proteomes" id="UP000001876"/>
    </source>
</evidence>
<feature type="transmembrane region" description="Helical" evidence="3">
    <location>
        <begin position="101"/>
        <end position="120"/>
    </location>
</feature>
<comment type="similarity">
    <text evidence="1">Belongs to the drug/metabolite transporter (DMT) superfamily. Plant drug/metabolite exporter (P-DME) (TC 2.A.7.4) family.</text>
</comment>